<evidence type="ECO:0000313" key="1">
    <source>
        <dbReference type="EMBL" id="GAF81030.1"/>
    </source>
</evidence>
<proteinExistence type="predicted"/>
<feature type="non-terminal residue" evidence="1">
    <location>
        <position position="62"/>
    </location>
</feature>
<comment type="caution">
    <text evidence="1">The sequence shown here is derived from an EMBL/GenBank/DDBJ whole genome shotgun (WGS) entry which is preliminary data.</text>
</comment>
<accession>X0TY05</accession>
<name>X0TY05_9ZZZZ</name>
<dbReference type="AlphaFoldDB" id="X0TY05"/>
<dbReference type="EMBL" id="BARS01004621">
    <property type="protein sequence ID" value="GAF81030.1"/>
    <property type="molecule type" value="Genomic_DNA"/>
</dbReference>
<sequence>MNEIFLYFVKEKTPVDGNFITYNTYTGEISSSEKLLHEPNMNSFPLVEILNQDLLPRRANSG</sequence>
<protein>
    <submittedName>
        <fullName evidence="1">Uncharacterized protein</fullName>
    </submittedName>
</protein>
<organism evidence="1">
    <name type="scientific">marine sediment metagenome</name>
    <dbReference type="NCBI Taxonomy" id="412755"/>
    <lineage>
        <taxon>unclassified sequences</taxon>
        <taxon>metagenomes</taxon>
        <taxon>ecological metagenomes</taxon>
    </lineage>
</organism>
<gene>
    <name evidence="1" type="ORF">S01H1_09031</name>
</gene>
<reference evidence="1" key="1">
    <citation type="journal article" date="2014" name="Front. Microbiol.">
        <title>High frequency of phylogenetically diverse reductive dehalogenase-homologous genes in deep subseafloor sedimentary metagenomes.</title>
        <authorList>
            <person name="Kawai M."/>
            <person name="Futagami T."/>
            <person name="Toyoda A."/>
            <person name="Takaki Y."/>
            <person name="Nishi S."/>
            <person name="Hori S."/>
            <person name="Arai W."/>
            <person name="Tsubouchi T."/>
            <person name="Morono Y."/>
            <person name="Uchiyama I."/>
            <person name="Ito T."/>
            <person name="Fujiyama A."/>
            <person name="Inagaki F."/>
            <person name="Takami H."/>
        </authorList>
    </citation>
    <scope>NUCLEOTIDE SEQUENCE</scope>
    <source>
        <strain evidence="1">Expedition CK06-06</strain>
    </source>
</reference>